<dbReference type="PANTHER" id="PTHR42978:SF2">
    <property type="entry name" value="102 KBASES UNSTABLE REGION: FROM 1 TO 119443"/>
    <property type="match status" value="1"/>
</dbReference>
<organism evidence="7 8">
    <name type="scientific">Podospora didyma</name>
    <dbReference type="NCBI Taxonomy" id="330526"/>
    <lineage>
        <taxon>Eukaryota</taxon>
        <taxon>Fungi</taxon>
        <taxon>Dikarya</taxon>
        <taxon>Ascomycota</taxon>
        <taxon>Pezizomycotina</taxon>
        <taxon>Sordariomycetes</taxon>
        <taxon>Sordariomycetidae</taxon>
        <taxon>Sordariales</taxon>
        <taxon>Podosporaceae</taxon>
        <taxon>Podospora</taxon>
    </lineage>
</organism>
<evidence type="ECO:0000259" key="6">
    <source>
        <dbReference type="SMART" id="SM00849"/>
    </source>
</evidence>
<dbReference type="GO" id="GO:0046872">
    <property type="term" value="F:metal ion binding"/>
    <property type="evidence" value="ECO:0007669"/>
    <property type="project" value="UniProtKB-KW"/>
</dbReference>
<proteinExistence type="inferred from homology"/>
<reference evidence="7" key="1">
    <citation type="journal article" date="2023" name="Mol. Phylogenet. Evol.">
        <title>Genome-scale phylogeny and comparative genomics of the fungal order Sordariales.</title>
        <authorList>
            <person name="Hensen N."/>
            <person name="Bonometti L."/>
            <person name="Westerberg I."/>
            <person name="Brannstrom I.O."/>
            <person name="Guillou S."/>
            <person name="Cros-Aarteil S."/>
            <person name="Calhoun S."/>
            <person name="Haridas S."/>
            <person name="Kuo A."/>
            <person name="Mondo S."/>
            <person name="Pangilinan J."/>
            <person name="Riley R."/>
            <person name="LaButti K."/>
            <person name="Andreopoulos B."/>
            <person name="Lipzen A."/>
            <person name="Chen C."/>
            <person name="Yan M."/>
            <person name="Daum C."/>
            <person name="Ng V."/>
            <person name="Clum A."/>
            <person name="Steindorff A."/>
            <person name="Ohm R.A."/>
            <person name="Martin F."/>
            <person name="Silar P."/>
            <person name="Natvig D.O."/>
            <person name="Lalanne C."/>
            <person name="Gautier V."/>
            <person name="Ament-Velasquez S.L."/>
            <person name="Kruys A."/>
            <person name="Hutchinson M.I."/>
            <person name="Powell A.J."/>
            <person name="Barry K."/>
            <person name="Miller A.N."/>
            <person name="Grigoriev I.V."/>
            <person name="Debuchy R."/>
            <person name="Gladieux P."/>
            <person name="Hiltunen Thoren M."/>
            <person name="Johannesson H."/>
        </authorList>
    </citation>
    <scope>NUCLEOTIDE SEQUENCE</scope>
    <source>
        <strain evidence="7">CBS 232.78</strain>
    </source>
</reference>
<dbReference type="Pfam" id="PF00753">
    <property type="entry name" value="Lactamase_B"/>
    <property type="match status" value="1"/>
</dbReference>
<comment type="similarity">
    <text evidence="2">Belongs to the metallo-beta-lactamase superfamily.</text>
</comment>
<keyword evidence="5" id="KW-0862">Zinc</keyword>
<name>A0AAE0NGF9_9PEZI</name>
<dbReference type="AlphaFoldDB" id="A0AAE0NGF9"/>
<dbReference type="GO" id="GO:0016787">
    <property type="term" value="F:hydrolase activity"/>
    <property type="evidence" value="ECO:0007669"/>
    <property type="project" value="UniProtKB-KW"/>
</dbReference>
<evidence type="ECO:0000256" key="3">
    <source>
        <dbReference type="ARBA" id="ARBA00022723"/>
    </source>
</evidence>
<gene>
    <name evidence="7" type="ORF">B0H63DRAFT_494954</name>
</gene>
<evidence type="ECO:0000256" key="4">
    <source>
        <dbReference type="ARBA" id="ARBA00022801"/>
    </source>
</evidence>
<evidence type="ECO:0000256" key="2">
    <source>
        <dbReference type="ARBA" id="ARBA00007749"/>
    </source>
</evidence>
<dbReference type="Gene3D" id="3.60.15.10">
    <property type="entry name" value="Ribonuclease Z/Hydroxyacylglutathione hydrolase-like"/>
    <property type="match status" value="1"/>
</dbReference>
<evidence type="ECO:0000256" key="1">
    <source>
        <dbReference type="ARBA" id="ARBA00001947"/>
    </source>
</evidence>
<evidence type="ECO:0000313" key="8">
    <source>
        <dbReference type="Proteomes" id="UP001285441"/>
    </source>
</evidence>
<dbReference type="SMART" id="SM00849">
    <property type="entry name" value="Lactamase_B"/>
    <property type="match status" value="1"/>
</dbReference>
<comment type="cofactor">
    <cofactor evidence="1">
        <name>Zn(2+)</name>
        <dbReference type="ChEBI" id="CHEBI:29105"/>
    </cofactor>
</comment>
<dbReference type="SUPFAM" id="SSF56281">
    <property type="entry name" value="Metallo-hydrolase/oxidoreductase"/>
    <property type="match status" value="1"/>
</dbReference>
<evidence type="ECO:0000256" key="5">
    <source>
        <dbReference type="ARBA" id="ARBA00022833"/>
    </source>
</evidence>
<keyword evidence="4" id="KW-0378">Hydrolase</keyword>
<dbReference type="InterPro" id="IPR001279">
    <property type="entry name" value="Metallo-B-lactamas"/>
</dbReference>
<reference evidence="7" key="2">
    <citation type="submission" date="2023-06" db="EMBL/GenBank/DDBJ databases">
        <authorList>
            <consortium name="Lawrence Berkeley National Laboratory"/>
            <person name="Haridas S."/>
            <person name="Hensen N."/>
            <person name="Bonometti L."/>
            <person name="Westerberg I."/>
            <person name="Brannstrom I.O."/>
            <person name="Guillou S."/>
            <person name="Cros-Aarteil S."/>
            <person name="Calhoun S."/>
            <person name="Kuo A."/>
            <person name="Mondo S."/>
            <person name="Pangilinan J."/>
            <person name="Riley R."/>
            <person name="LaButti K."/>
            <person name="Andreopoulos B."/>
            <person name="Lipzen A."/>
            <person name="Chen C."/>
            <person name="Yanf M."/>
            <person name="Daum C."/>
            <person name="Ng V."/>
            <person name="Clum A."/>
            <person name="Steindorff A."/>
            <person name="Ohm R."/>
            <person name="Martin F."/>
            <person name="Silar P."/>
            <person name="Natvig D."/>
            <person name="Lalanne C."/>
            <person name="Gautier V."/>
            <person name="Ament-velasquez S.L."/>
            <person name="Kruys A."/>
            <person name="Hutchinson M.I."/>
            <person name="Powell A.J."/>
            <person name="Barry K."/>
            <person name="Miller A.N."/>
            <person name="Grigoriev I.V."/>
            <person name="Debuchy R."/>
            <person name="Gladieux P."/>
            <person name="Thoren M.H."/>
            <person name="Johannesson H."/>
        </authorList>
    </citation>
    <scope>NUCLEOTIDE SEQUENCE</scope>
    <source>
        <strain evidence="7">CBS 232.78</strain>
    </source>
</reference>
<keyword evidence="8" id="KW-1185">Reference proteome</keyword>
<protein>
    <submittedName>
        <fullName evidence="7">Beta-lactamase-like protein</fullName>
    </submittedName>
</protein>
<dbReference type="InterPro" id="IPR051013">
    <property type="entry name" value="MBL_superfamily_lactonases"/>
</dbReference>
<feature type="domain" description="Metallo-beta-lactamase" evidence="6">
    <location>
        <begin position="42"/>
        <end position="286"/>
    </location>
</feature>
<dbReference type="CDD" id="cd07730">
    <property type="entry name" value="metallo-hydrolase-like_MBL-fold"/>
    <property type="match status" value="1"/>
</dbReference>
<sequence>MLPPPKDGQTFVSVSPIHSGEITLPEQYFINPADETAYHTVPSLSFLITHPGVGNGSSPRRMLFDLGLRSSITDYSEPQQRHLENRKPHTIGPGVAAALQKPGFIGPLDIDTVILSHVHYDHHGDPQHFPNAQFIVGPGTTDLLEHGLGGSASHQHFSRDLLPPYRTTELPSIQSRGNREYKWEQLGPFSSIDLFGDGSVFILDSPGHLPGHINLLCRLSADKWVCLCGDAYHDRRLLTGECDIAFWEGSDGSVCCIHNDPASARKALGQLQELAGMGSVELIGAHDAGWLAANQDRMFPACL</sequence>
<evidence type="ECO:0000313" key="7">
    <source>
        <dbReference type="EMBL" id="KAK3381030.1"/>
    </source>
</evidence>
<accession>A0AAE0NGF9</accession>
<dbReference type="PANTHER" id="PTHR42978">
    <property type="entry name" value="QUORUM-QUENCHING LACTONASE YTNP-RELATED-RELATED"/>
    <property type="match status" value="1"/>
</dbReference>
<dbReference type="InterPro" id="IPR036866">
    <property type="entry name" value="RibonucZ/Hydroxyglut_hydro"/>
</dbReference>
<comment type="caution">
    <text evidence="7">The sequence shown here is derived from an EMBL/GenBank/DDBJ whole genome shotgun (WGS) entry which is preliminary data.</text>
</comment>
<dbReference type="Proteomes" id="UP001285441">
    <property type="component" value="Unassembled WGS sequence"/>
</dbReference>
<dbReference type="EMBL" id="JAULSW010000005">
    <property type="protein sequence ID" value="KAK3381030.1"/>
    <property type="molecule type" value="Genomic_DNA"/>
</dbReference>
<keyword evidence="3" id="KW-0479">Metal-binding</keyword>